<proteinExistence type="predicted"/>
<accession>A0A0E9VGI9</accession>
<reference evidence="1" key="1">
    <citation type="submission" date="2014-11" db="EMBL/GenBank/DDBJ databases">
        <authorList>
            <person name="Amaro Gonzalez C."/>
        </authorList>
    </citation>
    <scope>NUCLEOTIDE SEQUENCE</scope>
</reference>
<sequence length="38" mass="4223">MTACILQIWICGKNNKNLCGETTTPTTVMLDHTSNKQL</sequence>
<dbReference type="AlphaFoldDB" id="A0A0E9VGI9"/>
<evidence type="ECO:0000313" key="1">
    <source>
        <dbReference type="EMBL" id="JAH77224.1"/>
    </source>
</evidence>
<dbReference type="EMBL" id="GBXM01031353">
    <property type="protein sequence ID" value="JAH77224.1"/>
    <property type="molecule type" value="Transcribed_RNA"/>
</dbReference>
<organism evidence="1">
    <name type="scientific">Anguilla anguilla</name>
    <name type="common">European freshwater eel</name>
    <name type="synonym">Muraena anguilla</name>
    <dbReference type="NCBI Taxonomy" id="7936"/>
    <lineage>
        <taxon>Eukaryota</taxon>
        <taxon>Metazoa</taxon>
        <taxon>Chordata</taxon>
        <taxon>Craniata</taxon>
        <taxon>Vertebrata</taxon>
        <taxon>Euteleostomi</taxon>
        <taxon>Actinopterygii</taxon>
        <taxon>Neopterygii</taxon>
        <taxon>Teleostei</taxon>
        <taxon>Anguilliformes</taxon>
        <taxon>Anguillidae</taxon>
        <taxon>Anguilla</taxon>
    </lineage>
</organism>
<reference evidence="1" key="2">
    <citation type="journal article" date="2015" name="Fish Shellfish Immunol.">
        <title>Early steps in the European eel (Anguilla anguilla)-Vibrio vulnificus interaction in the gills: Role of the RtxA13 toxin.</title>
        <authorList>
            <person name="Callol A."/>
            <person name="Pajuelo D."/>
            <person name="Ebbesson L."/>
            <person name="Teles M."/>
            <person name="MacKenzie S."/>
            <person name="Amaro C."/>
        </authorList>
    </citation>
    <scope>NUCLEOTIDE SEQUENCE</scope>
</reference>
<name>A0A0E9VGI9_ANGAN</name>
<protein>
    <submittedName>
        <fullName evidence="1">Uncharacterized protein</fullName>
    </submittedName>
</protein>